<gene>
    <name evidence="6" type="ORF">DLJ53_32510</name>
</gene>
<dbReference type="OrthoDB" id="9812907at2"/>
<evidence type="ECO:0000256" key="1">
    <source>
        <dbReference type="ARBA" id="ARBA00023002"/>
    </source>
</evidence>
<dbReference type="RefSeq" id="WP_111352504.1">
    <property type="nucleotide sequence ID" value="NZ_QHHQ01000013.1"/>
</dbReference>
<dbReference type="SUPFAM" id="SSF48179">
    <property type="entry name" value="6-phosphogluconate dehydrogenase C-terminal domain-like"/>
    <property type="match status" value="1"/>
</dbReference>
<keyword evidence="1" id="KW-0560">Oxidoreductase</keyword>
<dbReference type="InterPro" id="IPR051265">
    <property type="entry name" value="HIBADH-related_NP60_sf"/>
</dbReference>
<comment type="caution">
    <text evidence="6">The sequence shown here is derived from an EMBL/GenBank/DDBJ whole genome shotgun (WGS) entry which is preliminary data.</text>
</comment>
<dbReference type="InterPro" id="IPR008927">
    <property type="entry name" value="6-PGluconate_DH-like_C_sf"/>
</dbReference>
<dbReference type="PANTHER" id="PTHR43580:SF2">
    <property type="entry name" value="CYTOKINE-LIKE NUCLEAR FACTOR N-PAC"/>
    <property type="match status" value="1"/>
</dbReference>
<dbReference type="InterPro" id="IPR013328">
    <property type="entry name" value="6PGD_dom2"/>
</dbReference>
<dbReference type="SUPFAM" id="SSF51735">
    <property type="entry name" value="NAD(P)-binding Rossmann-fold domains"/>
    <property type="match status" value="1"/>
</dbReference>
<evidence type="ECO:0000313" key="6">
    <source>
        <dbReference type="EMBL" id="RAH96375.1"/>
    </source>
</evidence>
<evidence type="ECO:0000256" key="3">
    <source>
        <dbReference type="PIRSR" id="PIRSR000103-1"/>
    </source>
</evidence>
<dbReference type="InterPro" id="IPR036291">
    <property type="entry name" value="NAD(P)-bd_dom_sf"/>
</dbReference>
<keyword evidence="2" id="KW-0520">NAD</keyword>
<dbReference type="Proteomes" id="UP000249590">
    <property type="component" value="Unassembled WGS sequence"/>
</dbReference>
<dbReference type="PANTHER" id="PTHR43580">
    <property type="entry name" value="OXIDOREDUCTASE GLYR1-RELATED"/>
    <property type="match status" value="1"/>
</dbReference>
<dbReference type="EMBL" id="QHHQ01000013">
    <property type="protein sequence ID" value="RAH96375.1"/>
    <property type="molecule type" value="Genomic_DNA"/>
</dbReference>
<organism evidence="6 7">
    <name type="scientific">Acuticoccus sediminis</name>
    <dbReference type="NCBI Taxonomy" id="2184697"/>
    <lineage>
        <taxon>Bacteria</taxon>
        <taxon>Pseudomonadati</taxon>
        <taxon>Pseudomonadota</taxon>
        <taxon>Alphaproteobacteria</taxon>
        <taxon>Hyphomicrobiales</taxon>
        <taxon>Amorphaceae</taxon>
        <taxon>Acuticoccus</taxon>
    </lineage>
</organism>
<dbReference type="PIRSF" id="PIRSF000103">
    <property type="entry name" value="HIBADH"/>
    <property type="match status" value="1"/>
</dbReference>
<dbReference type="GO" id="GO:0051287">
    <property type="term" value="F:NAD binding"/>
    <property type="evidence" value="ECO:0007669"/>
    <property type="project" value="InterPro"/>
</dbReference>
<name>A0A8B2NFM5_9HYPH</name>
<evidence type="ECO:0000259" key="4">
    <source>
        <dbReference type="Pfam" id="PF03446"/>
    </source>
</evidence>
<proteinExistence type="predicted"/>
<dbReference type="InterPro" id="IPR029154">
    <property type="entry name" value="HIBADH-like_NADP-bd"/>
</dbReference>
<dbReference type="GO" id="GO:0016491">
    <property type="term" value="F:oxidoreductase activity"/>
    <property type="evidence" value="ECO:0007669"/>
    <property type="project" value="UniProtKB-KW"/>
</dbReference>
<sequence length="289" mass="30610">MRVGIAGFGKMGAAMAERLTQTGVELRIWNRDLDRVRTAGFATADTPSRLAADCDLVISSLFDPPAIRAVYEGNYGLLASGAGVLFVEMSTARPDDQRALAVRARESAAAFIECPVSGTTGPARTGQLLGFAGGETGDVERARPILEHLCRRVDHVGPVGAGALFKLAVNLPLLAFWKALGEAMVLLKDLDAPPERILEIFSQTAGAPPVLKVKMDAIAATFAGDGSIETSFAVNAMRKDLGLILAEAHDRGLSLPLAATVFAGFDAMEQAGWGDRDCAWTPAWWVSKS</sequence>
<feature type="domain" description="3-hydroxyisobutyrate dehydrogenase-like NAD-binding" evidence="5">
    <location>
        <begin position="160"/>
        <end position="278"/>
    </location>
</feature>
<evidence type="ECO:0000256" key="2">
    <source>
        <dbReference type="ARBA" id="ARBA00023027"/>
    </source>
</evidence>
<reference evidence="6 7" key="1">
    <citation type="submission" date="2018-05" db="EMBL/GenBank/DDBJ databases">
        <title>Acuticoccus sediminis sp. nov., isolated from deep-sea sediment of Indian Ocean.</title>
        <authorList>
            <person name="Liu X."/>
            <person name="Lai Q."/>
            <person name="Du Y."/>
            <person name="Sun F."/>
            <person name="Zhang X."/>
            <person name="Wang S."/>
            <person name="Shao Z."/>
        </authorList>
    </citation>
    <scope>NUCLEOTIDE SEQUENCE [LARGE SCALE GENOMIC DNA]</scope>
    <source>
        <strain evidence="6 7">PTG4-2</strain>
    </source>
</reference>
<dbReference type="Pfam" id="PF14833">
    <property type="entry name" value="NAD_binding_11"/>
    <property type="match status" value="1"/>
</dbReference>
<evidence type="ECO:0000313" key="7">
    <source>
        <dbReference type="Proteomes" id="UP000249590"/>
    </source>
</evidence>
<keyword evidence="7" id="KW-1185">Reference proteome</keyword>
<dbReference type="Pfam" id="PF03446">
    <property type="entry name" value="NAD_binding_2"/>
    <property type="match status" value="1"/>
</dbReference>
<accession>A0A8B2NFM5</accession>
<feature type="domain" description="6-phosphogluconate dehydrogenase NADP-binding" evidence="4">
    <location>
        <begin position="3"/>
        <end position="157"/>
    </location>
</feature>
<dbReference type="Gene3D" id="3.40.50.720">
    <property type="entry name" value="NAD(P)-binding Rossmann-like Domain"/>
    <property type="match status" value="1"/>
</dbReference>
<dbReference type="AlphaFoldDB" id="A0A8B2NFM5"/>
<dbReference type="InterPro" id="IPR006115">
    <property type="entry name" value="6PGDH_NADP-bd"/>
</dbReference>
<evidence type="ECO:0000259" key="5">
    <source>
        <dbReference type="Pfam" id="PF14833"/>
    </source>
</evidence>
<protein>
    <submittedName>
        <fullName evidence="6">NAD(P)-dependent oxidoreductase</fullName>
    </submittedName>
</protein>
<dbReference type="InterPro" id="IPR015815">
    <property type="entry name" value="HIBADH-related"/>
</dbReference>
<feature type="active site" evidence="3">
    <location>
        <position position="166"/>
    </location>
</feature>
<dbReference type="GO" id="GO:0050661">
    <property type="term" value="F:NADP binding"/>
    <property type="evidence" value="ECO:0007669"/>
    <property type="project" value="InterPro"/>
</dbReference>
<dbReference type="Gene3D" id="1.10.1040.10">
    <property type="entry name" value="N-(1-d-carboxylethyl)-l-norvaline Dehydrogenase, domain 2"/>
    <property type="match status" value="1"/>
</dbReference>